<feature type="transmembrane region" description="Helical" evidence="1">
    <location>
        <begin position="99"/>
        <end position="123"/>
    </location>
</feature>
<dbReference type="PANTHER" id="PTHR34821">
    <property type="entry name" value="INNER MEMBRANE PROTEIN YDCZ"/>
    <property type="match status" value="1"/>
</dbReference>
<feature type="transmembrane region" description="Helical" evidence="1">
    <location>
        <begin position="72"/>
        <end position="93"/>
    </location>
</feature>
<name>A0A1H5VY19_9VIBR</name>
<feature type="transmembrane region" description="Helical" evidence="1">
    <location>
        <begin position="135"/>
        <end position="153"/>
    </location>
</feature>
<gene>
    <name evidence="2" type="ORF">SAMN04488244_10558</name>
</gene>
<reference evidence="3" key="1">
    <citation type="submission" date="2016-10" db="EMBL/GenBank/DDBJ databases">
        <authorList>
            <person name="Varghese N."/>
            <person name="Submissions S."/>
        </authorList>
    </citation>
    <scope>NUCLEOTIDE SEQUENCE [LARGE SCALE GENOMIC DNA]</scope>
    <source>
        <strain evidence="3">CGMCC 1.7062</strain>
    </source>
</reference>
<organism evidence="2 3">
    <name type="scientific">Vibrio hangzhouensis</name>
    <dbReference type="NCBI Taxonomy" id="462991"/>
    <lineage>
        <taxon>Bacteria</taxon>
        <taxon>Pseudomonadati</taxon>
        <taxon>Pseudomonadota</taxon>
        <taxon>Gammaproteobacteria</taxon>
        <taxon>Vibrionales</taxon>
        <taxon>Vibrionaceae</taxon>
        <taxon>Vibrio</taxon>
    </lineage>
</organism>
<sequence>MANLTSFVLVILSVIVGMTLASQAGINAQLRSGLSSPLQAAFISFVIGTLVLGTLVLIEGKPWFPSGSIRSIPWWAWLGGFLGAFNIAMSIYLAPMLGALALAISIVCGQVIASLFFDQYGLLGYPKIELSPQRLGGAILIVIGVILVANHPSKGS</sequence>
<dbReference type="Proteomes" id="UP000236721">
    <property type="component" value="Unassembled WGS sequence"/>
</dbReference>
<dbReference type="OrthoDB" id="9097160at2"/>
<dbReference type="PANTHER" id="PTHR34821:SF2">
    <property type="entry name" value="INNER MEMBRANE PROTEIN YDCZ"/>
    <property type="match status" value="1"/>
</dbReference>
<evidence type="ECO:0000313" key="2">
    <source>
        <dbReference type="EMBL" id="SEF92179.1"/>
    </source>
</evidence>
<dbReference type="Pfam" id="PF04657">
    <property type="entry name" value="DMT_YdcZ"/>
    <property type="match status" value="1"/>
</dbReference>
<evidence type="ECO:0000256" key="1">
    <source>
        <dbReference type="SAM" id="Phobius"/>
    </source>
</evidence>
<keyword evidence="3" id="KW-1185">Reference proteome</keyword>
<dbReference type="AlphaFoldDB" id="A0A1H5VY19"/>
<protein>
    <submittedName>
        <fullName evidence="2">Transporter family-2 protein</fullName>
    </submittedName>
</protein>
<keyword evidence="1" id="KW-0812">Transmembrane</keyword>
<accession>A0A1H5VY19</accession>
<keyword evidence="1" id="KW-0472">Membrane</keyword>
<keyword evidence="1" id="KW-1133">Transmembrane helix</keyword>
<evidence type="ECO:0000313" key="3">
    <source>
        <dbReference type="Proteomes" id="UP000236721"/>
    </source>
</evidence>
<feature type="transmembrane region" description="Helical" evidence="1">
    <location>
        <begin position="40"/>
        <end position="60"/>
    </location>
</feature>
<proteinExistence type="predicted"/>
<dbReference type="GO" id="GO:0005886">
    <property type="term" value="C:plasma membrane"/>
    <property type="evidence" value="ECO:0007669"/>
    <property type="project" value="TreeGrafter"/>
</dbReference>
<dbReference type="InterPro" id="IPR006750">
    <property type="entry name" value="YdcZ"/>
</dbReference>
<dbReference type="RefSeq" id="WP_103879570.1">
    <property type="nucleotide sequence ID" value="NZ_FNVG01000005.1"/>
</dbReference>
<dbReference type="EMBL" id="FNVG01000005">
    <property type="protein sequence ID" value="SEF92179.1"/>
    <property type="molecule type" value="Genomic_DNA"/>
</dbReference>